<keyword evidence="2" id="KW-1185">Reference proteome</keyword>
<keyword evidence="1" id="KW-0560">Oxidoreductase</keyword>
<sequence length="55" mass="6115">MAQSFLKRYFGLGGSAAPAASPVTEKSAVRALPASWYTSVEMYELEKRAIFSKKW</sequence>
<reference evidence="1 2" key="1">
    <citation type="submission" date="2020-05" db="EMBL/GenBank/DDBJ databases">
        <title>Identification and distribution of gene clusters putatively required for synthesis of sphingolipid metabolism inhibitors in phylogenetically diverse species of the filamentous fungus Fusarium.</title>
        <authorList>
            <person name="Kim H.-S."/>
            <person name="Busman M."/>
            <person name="Brown D.W."/>
            <person name="Divon H."/>
            <person name="Uhlig S."/>
            <person name="Proctor R.H."/>
        </authorList>
    </citation>
    <scope>NUCLEOTIDE SEQUENCE [LARGE SCALE GENOMIC DNA]</scope>
    <source>
        <strain evidence="1 2">NRRL 13617</strain>
    </source>
</reference>
<dbReference type="EMBL" id="JAAOAQ010000098">
    <property type="protein sequence ID" value="KAF5567421.1"/>
    <property type="molecule type" value="Genomic_DNA"/>
</dbReference>
<feature type="non-terminal residue" evidence="1">
    <location>
        <position position="55"/>
    </location>
</feature>
<evidence type="ECO:0000313" key="1">
    <source>
        <dbReference type="EMBL" id="KAF5567421.1"/>
    </source>
</evidence>
<dbReference type="Proteomes" id="UP000582016">
    <property type="component" value="Unassembled WGS sequence"/>
</dbReference>
<proteinExistence type="predicted"/>
<name>A0A8H5K9A7_9HYPO</name>
<dbReference type="GO" id="GO:0004497">
    <property type="term" value="F:monooxygenase activity"/>
    <property type="evidence" value="ECO:0007669"/>
    <property type="project" value="UniProtKB-KW"/>
</dbReference>
<comment type="caution">
    <text evidence="1">The sequence shown here is derived from an EMBL/GenBank/DDBJ whole genome shotgun (WGS) entry which is preliminary data.</text>
</comment>
<gene>
    <name evidence="1" type="ORF">FPHYL_3324</name>
</gene>
<keyword evidence="1" id="KW-0503">Monooxygenase</keyword>
<dbReference type="AlphaFoldDB" id="A0A8H5K9A7"/>
<protein>
    <submittedName>
        <fullName evidence="1">Cytochrome P450 monooxygenase oxidoreductase</fullName>
    </submittedName>
</protein>
<dbReference type="OrthoDB" id="10552788at2759"/>
<evidence type="ECO:0000313" key="2">
    <source>
        <dbReference type="Proteomes" id="UP000582016"/>
    </source>
</evidence>
<organism evidence="1 2">
    <name type="scientific">Fusarium phyllophilum</name>
    <dbReference type="NCBI Taxonomy" id="47803"/>
    <lineage>
        <taxon>Eukaryota</taxon>
        <taxon>Fungi</taxon>
        <taxon>Dikarya</taxon>
        <taxon>Ascomycota</taxon>
        <taxon>Pezizomycotina</taxon>
        <taxon>Sordariomycetes</taxon>
        <taxon>Hypocreomycetidae</taxon>
        <taxon>Hypocreales</taxon>
        <taxon>Nectriaceae</taxon>
        <taxon>Fusarium</taxon>
        <taxon>Fusarium fujikuroi species complex</taxon>
    </lineage>
</organism>
<accession>A0A8H5K9A7</accession>